<protein>
    <submittedName>
        <fullName evidence="1">Uncharacterized protein</fullName>
    </submittedName>
</protein>
<dbReference type="EMBL" id="CM055096">
    <property type="protein sequence ID" value="KAJ7555697.1"/>
    <property type="molecule type" value="Genomic_DNA"/>
</dbReference>
<comment type="caution">
    <text evidence="1">The sequence shown here is derived from an EMBL/GenBank/DDBJ whole genome shotgun (WGS) entry which is preliminary data.</text>
</comment>
<evidence type="ECO:0000313" key="2">
    <source>
        <dbReference type="Proteomes" id="UP001162992"/>
    </source>
</evidence>
<reference evidence="2" key="1">
    <citation type="journal article" date="2024" name="Proc. Natl. Acad. Sci. U.S.A.">
        <title>Extraordinary preservation of gene collinearity over three hundred million years revealed in homosporous lycophytes.</title>
        <authorList>
            <person name="Li C."/>
            <person name="Wickell D."/>
            <person name="Kuo L.Y."/>
            <person name="Chen X."/>
            <person name="Nie B."/>
            <person name="Liao X."/>
            <person name="Peng D."/>
            <person name="Ji J."/>
            <person name="Jenkins J."/>
            <person name="Williams M."/>
            <person name="Shu S."/>
            <person name="Plott C."/>
            <person name="Barry K."/>
            <person name="Rajasekar S."/>
            <person name="Grimwood J."/>
            <person name="Han X."/>
            <person name="Sun S."/>
            <person name="Hou Z."/>
            <person name="He W."/>
            <person name="Dai G."/>
            <person name="Sun C."/>
            <person name="Schmutz J."/>
            <person name="Leebens-Mack J.H."/>
            <person name="Li F.W."/>
            <person name="Wang L."/>
        </authorList>
    </citation>
    <scope>NUCLEOTIDE SEQUENCE [LARGE SCALE GENOMIC DNA]</scope>
    <source>
        <strain evidence="2">cv. PW_Plant_1</strain>
    </source>
</reference>
<evidence type="ECO:0000313" key="1">
    <source>
        <dbReference type="EMBL" id="KAJ7555697.1"/>
    </source>
</evidence>
<proteinExistence type="predicted"/>
<accession>A0ACC2DNM2</accession>
<sequence>MHHHHHLHLPALSLDAPPSLPHLHVAAAASSSSGRKAGIQGIWLQRLYLQESCVFSRLQSNSYSQISPCRASSGTPPDLHYRSERVPEKHINGSSQAGSDAEKVRTLRNSKVYPIMRTYRNDLCVMMLIGDANPSQVLEAMATDGGLTAAEDIASGRAITTIETILPGHGDEHSTIATKLLAPSTLVIERAKASWHEKASSMYSRWALKNAIARAFEVVVMTELLKFELCIQSPGSFRNMTSLPNEKMNVVARLESSDLNALKGISETVFSYMMAGISQNFEERGMESRSWIKPRFPWEKSHSLPTLKSAFQLLPLSETEISAHMDEKVKLFTLKEIASTEPVMASRIWWPIQKSTILFISSKVIASESWIYDHVPVHRLVANLDVITADVQGGHKNGSLWEMQLTHAQLVDLANLLDLYYEDRYTCQHKRLPNEHTVVPPYYSRSKGFLALPFKVLFGFVGAFMLVGLFILSRRGNFAVLSQITKDGSSGFSTSFQKLLVWRNPLTRVKSKVLLSKIPKVSPKELETLCVLVTAMVKDTFQWPQDIESSLERGAWMGKDLTGFERRISKDDTESPATSRMEASQFCLPEELGTQGVHTEAFEDDPKQNILVFKVTVSKYGKLIKIQPVNRSAITCWSNYPLTELLHTDVTTGPGFVKHGLELSLPLEDDAVIELIVQHDESSPAVSARPFHL</sequence>
<gene>
    <name evidence="1" type="ORF">O6H91_05G051000</name>
</gene>
<organism evidence="1 2">
    <name type="scientific">Diphasiastrum complanatum</name>
    <name type="common">Issler's clubmoss</name>
    <name type="synonym">Lycopodium complanatum</name>
    <dbReference type="NCBI Taxonomy" id="34168"/>
    <lineage>
        <taxon>Eukaryota</taxon>
        <taxon>Viridiplantae</taxon>
        <taxon>Streptophyta</taxon>
        <taxon>Embryophyta</taxon>
        <taxon>Tracheophyta</taxon>
        <taxon>Lycopodiopsida</taxon>
        <taxon>Lycopodiales</taxon>
        <taxon>Lycopodiaceae</taxon>
        <taxon>Lycopodioideae</taxon>
        <taxon>Diphasiastrum</taxon>
    </lineage>
</organism>
<keyword evidence="2" id="KW-1185">Reference proteome</keyword>
<name>A0ACC2DNM2_DIPCM</name>
<dbReference type="Proteomes" id="UP001162992">
    <property type="component" value="Chromosome 5"/>
</dbReference>